<protein>
    <submittedName>
        <fullName evidence="1">Integrase catalytic subunit</fullName>
    </submittedName>
</protein>
<dbReference type="AlphaFoldDB" id="U5N6N4"/>
<dbReference type="EMBL" id="CP004885">
    <property type="protein sequence ID" value="AGX86940.1"/>
    <property type="molecule type" value="Genomic_DNA"/>
</dbReference>
<name>U5N6N4_9BURK</name>
<dbReference type="SUPFAM" id="SSF88659">
    <property type="entry name" value="Sigma3 and sigma4 domains of RNA polymerase sigma factors"/>
    <property type="match status" value="1"/>
</dbReference>
<evidence type="ECO:0000313" key="1">
    <source>
        <dbReference type="EMBL" id="AGX86940.1"/>
    </source>
</evidence>
<gene>
    <name evidence="1" type="ORF">Cenrod_0836</name>
</gene>
<dbReference type="RefSeq" id="WP_022771760.1">
    <property type="nucleotide sequence ID" value="NC_022576.1"/>
</dbReference>
<dbReference type="HOGENOM" id="CLU_3115828_0_0_4"/>
<dbReference type="eggNOG" id="COG4584">
    <property type="taxonomic scope" value="Bacteria"/>
</dbReference>
<dbReference type="Proteomes" id="UP000017184">
    <property type="component" value="Chromosome"/>
</dbReference>
<sequence>MPALRITMRKLKDALRLQFEGGKSHQQIAHALGISKGAVTKYVGLAGAYE</sequence>
<dbReference type="InterPro" id="IPR013324">
    <property type="entry name" value="RNA_pol_sigma_r3/r4-like"/>
</dbReference>
<organism evidence="1 2">
    <name type="scientific">Candidatus Symbiobacter mobilis CR</name>
    <dbReference type="NCBI Taxonomy" id="946483"/>
    <lineage>
        <taxon>Bacteria</taxon>
        <taxon>Pseudomonadati</taxon>
        <taxon>Pseudomonadota</taxon>
        <taxon>Betaproteobacteria</taxon>
        <taxon>Burkholderiales</taxon>
        <taxon>Comamonadaceae</taxon>
    </lineage>
</organism>
<keyword evidence="2" id="KW-1185">Reference proteome</keyword>
<dbReference type="InterPro" id="IPR036388">
    <property type="entry name" value="WH-like_DNA-bd_sf"/>
</dbReference>
<reference evidence="1 2" key="1">
    <citation type="journal article" date="2013" name="Genome Biol.">
        <title>Genomic analysis reveals key aspects of prokaryotic symbiosis in the phototrophic consortium "Chlorochromatium aggregatum".</title>
        <authorList>
            <person name="Liu Z."/>
            <person name="Muller J."/>
            <person name="Li T."/>
            <person name="Alvey R.M."/>
            <person name="Vogl K."/>
            <person name="Frigaard N.U."/>
            <person name="Rockwell N.C."/>
            <person name="Boyd E.S."/>
            <person name="Tomsho L.P."/>
            <person name="Schuster S.C."/>
            <person name="Henke P."/>
            <person name="Rohde M."/>
            <person name="Overmann J."/>
            <person name="Bryant D.A."/>
        </authorList>
    </citation>
    <scope>NUCLEOTIDE SEQUENCE [LARGE SCALE GENOMIC DNA]</scope>
    <source>
        <strain evidence="1">CR</strain>
    </source>
</reference>
<evidence type="ECO:0000313" key="2">
    <source>
        <dbReference type="Proteomes" id="UP000017184"/>
    </source>
</evidence>
<dbReference type="Gene3D" id="1.10.10.10">
    <property type="entry name" value="Winged helix-like DNA-binding domain superfamily/Winged helix DNA-binding domain"/>
    <property type="match status" value="1"/>
</dbReference>
<dbReference type="KEGG" id="cbx:Cenrod_0836"/>
<accession>U5N6N4</accession>
<proteinExistence type="predicted"/>